<sequence length="298" mass="31129">MSHRNQVPLLAALACVLLCSRFVAAQDVSAQCTGAFATSWGPTGNLETSSKTLLRSIENGRGTEMLAGTPVPFSTLTPFLPPGYAPETAATTQPIPGYGFLFVANLRYASSSLNSGEIRASYVMIQIQAPAWADQQGLNSPGTFHFYVLKSYTSNKAFQDVLVDAGFPMDFRGDLDFSASDTARNVSVPGAFRVSGAAFFTNTLPSGVSVVIWSQGGKGTSVVQVLNTPAVLGTGAATVLSPPGSCLSSLLKTTFPIFDCAGAPRSDAPGWSCTGPVVGLANDFPGSNNLKVWQLQGN</sequence>
<dbReference type="EMBL" id="JAEHOC010000012">
    <property type="protein sequence ID" value="KAG2436759.1"/>
    <property type="molecule type" value="Genomic_DNA"/>
</dbReference>
<evidence type="ECO:0000313" key="2">
    <source>
        <dbReference type="EMBL" id="KAG2436759.1"/>
    </source>
</evidence>
<dbReference type="OrthoDB" id="553965at2759"/>
<reference evidence="2" key="1">
    <citation type="journal article" date="2020" name="bioRxiv">
        <title>Comparative genomics of Chlamydomonas.</title>
        <authorList>
            <person name="Craig R.J."/>
            <person name="Hasan A.R."/>
            <person name="Ness R.W."/>
            <person name="Keightley P.D."/>
        </authorList>
    </citation>
    <scope>NUCLEOTIDE SEQUENCE</scope>
    <source>
        <strain evidence="2">SAG 7.73</strain>
    </source>
</reference>
<dbReference type="PROSITE" id="PS51257">
    <property type="entry name" value="PROKAR_LIPOPROTEIN"/>
    <property type="match status" value="1"/>
</dbReference>
<evidence type="ECO:0000313" key="3">
    <source>
        <dbReference type="Proteomes" id="UP000650467"/>
    </source>
</evidence>
<evidence type="ECO:0000256" key="1">
    <source>
        <dbReference type="SAM" id="SignalP"/>
    </source>
</evidence>
<feature type="chain" id="PRO_5032339621" evidence="1">
    <location>
        <begin position="26"/>
        <end position="298"/>
    </location>
</feature>
<name>A0A835TAH4_CHLIN</name>
<feature type="signal peptide" evidence="1">
    <location>
        <begin position="1"/>
        <end position="25"/>
    </location>
</feature>
<protein>
    <submittedName>
        <fullName evidence="2">Uncharacterized protein</fullName>
    </submittedName>
</protein>
<dbReference type="AlphaFoldDB" id="A0A835TAH4"/>
<dbReference type="Proteomes" id="UP000650467">
    <property type="component" value="Unassembled WGS sequence"/>
</dbReference>
<keyword evidence="1" id="KW-0732">Signal</keyword>
<comment type="caution">
    <text evidence="2">The sequence shown here is derived from an EMBL/GenBank/DDBJ whole genome shotgun (WGS) entry which is preliminary data.</text>
</comment>
<organism evidence="2 3">
    <name type="scientific">Chlamydomonas incerta</name>
    <dbReference type="NCBI Taxonomy" id="51695"/>
    <lineage>
        <taxon>Eukaryota</taxon>
        <taxon>Viridiplantae</taxon>
        <taxon>Chlorophyta</taxon>
        <taxon>core chlorophytes</taxon>
        <taxon>Chlorophyceae</taxon>
        <taxon>CS clade</taxon>
        <taxon>Chlamydomonadales</taxon>
        <taxon>Chlamydomonadaceae</taxon>
        <taxon>Chlamydomonas</taxon>
    </lineage>
</organism>
<proteinExistence type="predicted"/>
<gene>
    <name evidence="2" type="ORF">HXX76_006283</name>
</gene>
<accession>A0A835TAH4</accession>
<keyword evidence="3" id="KW-1185">Reference proteome</keyword>